<evidence type="ECO:0000259" key="6">
    <source>
        <dbReference type="Pfam" id="PF04085"/>
    </source>
</evidence>
<organism evidence="7 8">
    <name type="scientific">candidate division KSB3 bacterium</name>
    <dbReference type="NCBI Taxonomy" id="2044937"/>
    <lineage>
        <taxon>Bacteria</taxon>
        <taxon>candidate division KSB3</taxon>
    </lineage>
</organism>
<keyword evidence="3" id="KW-0133">Cell shape</keyword>
<proteinExistence type="inferred from homology"/>
<feature type="domain" description="Rod shape-determining protein MreC beta-barrel core" evidence="6">
    <location>
        <begin position="127"/>
        <end position="222"/>
    </location>
</feature>
<dbReference type="GO" id="GO:0005886">
    <property type="term" value="C:plasma membrane"/>
    <property type="evidence" value="ECO:0007669"/>
    <property type="project" value="TreeGrafter"/>
</dbReference>
<dbReference type="Gene3D" id="2.40.10.350">
    <property type="entry name" value="Rod shape-determining protein MreC, domain 2"/>
    <property type="match status" value="1"/>
</dbReference>
<comment type="caution">
    <text evidence="7">The sequence shown here is derived from an EMBL/GenBank/DDBJ whole genome shotgun (WGS) entry which is preliminary data.</text>
</comment>
<evidence type="ECO:0000256" key="4">
    <source>
        <dbReference type="ARBA" id="ARBA00032089"/>
    </source>
</evidence>
<dbReference type="InterPro" id="IPR055342">
    <property type="entry name" value="MreC_beta-barrel_core"/>
</dbReference>
<evidence type="ECO:0000256" key="1">
    <source>
        <dbReference type="ARBA" id="ARBA00009369"/>
    </source>
</evidence>
<dbReference type="InterPro" id="IPR042175">
    <property type="entry name" value="Cell/Rod_MreC_2"/>
</dbReference>
<evidence type="ECO:0000256" key="3">
    <source>
        <dbReference type="ARBA" id="ARBA00022960"/>
    </source>
</evidence>
<dbReference type="PANTHER" id="PTHR34138:SF1">
    <property type="entry name" value="CELL SHAPE-DETERMINING PROTEIN MREC"/>
    <property type="match status" value="1"/>
</dbReference>
<dbReference type="EMBL" id="PDSK01000075">
    <property type="protein sequence ID" value="PIE34818.1"/>
    <property type="molecule type" value="Genomic_DNA"/>
</dbReference>
<sequence>MLNLLTRYRHISLFILFLFISLALLSFERPVKEALPESTNIVERGILLVLQPFQRMVGTVRTHIQEIWQHYIVLVHLSEENQRLREKISQLQAEKNRYYENALAYERLEGIQALMADRQFSTILASVIGHDPTNHSNTIIINRGSEHGVQESWPVITQDGIVGVTVGVSLKSAKVLLLTDPNCNVASLIQRTRDQGVVGGQSRKEAYIMKYVNRRSVIREGTIYQITDQALAQIAKEDIPGYVLTDETLNHLEAEYLPVDILLLLEVLKDHQYPNQKRFLKALEATLGKEQADWYKGSILQYAQAGPLAKLQALKNQQYRTEEQFLQAVETAIGEEQTHPYKTRILKHVQEQEMVISSGLGGIFPKGLIIGHVSKVIKQDYGLFQEIEVAPAVNFSKLEEVLIIQRTDMKAEP</sequence>
<dbReference type="PANTHER" id="PTHR34138">
    <property type="entry name" value="CELL SHAPE-DETERMINING PROTEIN MREC"/>
    <property type="match status" value="1"/>
</dbReference>
<gene>
    <name evidence="7" type="ORF">CSA56_06690</name>
</gene>
<feature type="domain" description="Rod shape-determining protein MreC beta-barrel core" evidence="6">
    <location>
        <begin position="345"/>
        <end position="405"/>
    </location>
</feature>
<dbReference type="InterPro" id="IPR007221">
    <property type="entry name" value="MreC"/>
</dbReference>
<dbReference type="Gene3D" id="2.40.10.340">
    <property type="entry name" value="Rod shape-determining protein MreC, domain 1"/>
    <property type="match status" value="1"/>
</dbReference>
<dbReference type="InterPro" id="IPR042177">
    <property type="entry name" value="Cell/Rod_1"/>
</dbReference>
<feature type="coiled-coil region" evidence="5">
    <location>
        <begin position="74"/>
        <end position="108"/>
    </location>
</feature>
<evidence type="ECO:0000256" key="5">
    <source>
        <dbReference type="SAM" id="Coils"/>
    </source>
</evidence>
<accession>A0A2G6KGM1</accession>
<dbReference type="AlphaFoldDB" id="A0A2G6KGM1"/>
<evidence type="ECO:0000313" key="8">
    <source>
        <dbReference type="Proteomes" id="UP000230821"/>
    </source>
</evidence>
<keyword evidence="5" id="KW-0175">Coiled coil</keyword>
<evidence type="ECO:0000313" key="7">
    <source>
        <dbReference type="EMBL" id="PIE34818.1"/>
    </source>
</evidence>
<dbReference type="GO" id="GO:0008360">
    <property type="term" value="P:regulation of cell shape"/>
    <property type="evidence" value="ECO:0007669"/>
    <property type="project" value="UniProtKB-KW"/>
</dbReference>
<reference evidence="7 8" key="1">
    <citation type="submission" date="2017-10" db="EMBL/GenBank/DDBJ databases">
        <title>Novel microbial diversity and functional potential in the marine mammal oral microbiome.</title>
        <authorList>
            <person name="Dudek N.K."/>
            <person name="Sun C.L."/>
            <person name="Burstein D."/>
            <person name="Kantor R.S."/>
            <person name="Aliaga Goltsman D.S."/>
            <person name="Bik E.M."/>
            <person name="Thomas B.C."/>
            <person name="Banfield J.F."/>
            <person name="Relman D.A."/>
        </authorList>
    </citation>
    <scope>NUCLEOTIDE SEQUENCE [LARGE SCALE GENOMIC DNA]</scope>
    <source>
        <strain evidence="7">DOLJORAL78_47_16</strain>
    </source>
</reference>
<dbReference type="Pfam" id="PF04085">
    <property type="entry name" value="MreC"/>
    <property type="match status" value="2"/>
</dbReference>
<name>A0A2G6KGM1_9BACT</name>
<evidence type="ECO:0000256" key="2">
    <source>
        <dbReference type="ARBA" id="ARBA00013855"/>
    </source>
</evidence>
<protein>
    <recommendedName>
        <fullName evidence="2">Cell shape-determining protein MreC</fullName>
    </recommendedName>
    <alternativeName>
        <fullName evidence="4">Cell shape protein MreC</fullName>
    </alternativeName>
</protein>
<comment type="similarity">
    <text evidence="1">Belongs to the MreC family.</text>
</comment>
<dbReference type="Proteomes" id="UP000230821">
    <property type="component" value="Unassembled WGS sequence"/>
</dbReference>